<name>A0A0E0QGK5_ORYRU</name>
<keyword evidence="4" id="KW-1185">Reference proteome</keyword>
<dbReference type="PANTHER" id="PTHR31900:SF32">
    <property type="entry name" value="F-BOX_RNI_FBD-LIKE DOMAIN PROTEIN"/>
    <property type="match status" value="1"/>
</dbReference>
<dbReference type="AlphaFoldDB" id="A0A0E0QGK5"/>
<dbReference type="InterPro" id="IPR055411">
    <property type="entry name" value="LRR_FXL15/At3g58940/PEG3-like"/>
</dbReference>
<evidence type="ECO:0000313" key="3">
    <source>
        <dbReference type="EnsemblPlants" id="ORUFI08G09610.1"/>
    </source>
</evidence>
<sequence>MATSGSSSSPSSPKRQRLPAQAPPPPPPPRTDMLMALPSDILDDRILVLLPFHKLVRTSCLSRAWRRRWESIKNLEIELPRAYSGGGRALWRCARPVRGFRARVARRDVFRAARWLRAMARKGVQDLSLEFSLGRKPCRLPGPALFSCAALVRLDLEQCDMPAAPPGFPGFPNLERLDLVYVTLPFAGAGTQLEHLIVAAEKLAVLKLSLVITTTGGGVDTWAIRAPKLRELFITMAMGDDNGCRIPMPLPMLEEATISFDRLFGTQDFLDAFQNISTFNINMLEGITCKFENLREARLTIDFGQRSNVLSLASLLKFAPHIEHLCISIAYSEWDEDEIDEDPLNSEDEIDEDPLNSEDEIDEDSLSSEDEIYEYFLNSEISSYLFASLKYVSLTEVKVKDNSNQMCFMKHLLSKARSLQTFDVTFVCDDESNEWYGNAWGELMECQKASLPSCVDIKTDNRRLISQTHPAVDAAFVLWKKYFGTCYTV</sequence>
<dbReference type="Proteomes" id="UP000008022">
    <property type="component" value="Unassembled WGS sequence"/>
</dbReference>
<protein>
    <recommendedName>
        <fullName evidence="2">F-box/LRR-repeat protein 15/At3g58940/PEG3-like LRR domain-containing protein</fullName>
    </recommendedName>
</protein>
<dbReference type="Gene3D" id="3.80.10.10">
    <property type="entry name" value="Ribonuclease Inhibitor"/>
    <property type="match status" value="1"/>
</dbReference>
<dbReference type="PANTHER" id="PTHR31900">
    <property type="entry name" value="F-BOX/RNI SUPERFAMILY PROTEIN-RELATED"/>
    <property type="match status" value="1"/>
</dbReference>
<evidence type="ECO:0000313" key="4">
    <source>
        <dbReference type="Proteomes" id="UP000008022"/>
    </source>
</evidence>
<organism evidence="3 4">
    <name type="scientific">Oryza rufipogon</name>
    <name type="common">Brownbeard rice</name>
    <name type="synonym">Asian wild rice</name>
    <dbReference type="NCBI Taxonomy" id="4529"/>
    <lineage>
        <taxon>Eukaryota</taxon>
        <taxon>Viridiplantae</taxon>
        <taxon>Streptophyta</taxon>
        <taxon>Embryophyta</taxon>
        <taxon>Tracheophyta</taxon>
        <taxon>Spermatophyta</taxon>
        <taxon>Magnoliopsida</taxon>
        <taxon>Liliopsida</taxon>
        <taxon>Poales</taxon>
        <taxon>Poaceae</taxon>
        <taxon>BOP clade</taxon>
        <taxon>Oryzoideae</taxon>
        <taxon>Oryzeae</taxon>
        <taxon>Oryzinae</taxon>
        <taxon>Oryza</taxon>
    </lineage>
</organism>
<dbReference type="SUPFAM" id="SSF52047">
    <property type="entry name" value="RNI-like"/>
    <property type="match status" value="1"/>
</dbReference>
<dbReference type="InterPro" id="IPR032675">
    <property type="entry name" value="LRR_dom_sf"/>
</dbReference>
<dbReference type="InterPro" id="IPR036047">
    <property type="entry name" value="F-box-like_dom_sf"/>
</dbReference>
<dbReference type="STRING" id="4529.A0A0E0QGK5"/>
<reference evidence="4" key="1">
    <citation type="submission" date="2013-06" db="EMBL/GenBank/DDBJ databases">
        <authorList>
            <person name="Zhao Q."/>
        </authorList>
    </citation>
    <scope>NUCLEOTIDE SEQUENCE</scope>
    <source>
        <strain evidence="4">cv. W1943</strain>
    </source>
</reference>
<evidence type="ECO:0000259" key="2">
    <source>
        <dbReference type="Pfam" id="PF24758"/>
    </source>
</evidence>
<accession>A0A0E0QGK5</accession>
<feature type="region of interest" description="Disordered" evidence="1">
    <location>
        <begin position="1"/>
        <end position="30"/>
    </location>
</feature>
<dbReference type="InterPro" id="IPR050232">
    <property type="entry name" value="FBL13/AtMIF1-like"/>
</dbReference>
<feature type="compositionally biased region" description="Low complexity" evidence="1">
    <location>
        <begin position="1"/>
        <end position="13"/>
    </location>
</feature>
<dbReference type="Gramene" id="ORUFI08G09610.1">
    <property type="protein sequence ID" value="ORUFI08G09610.1"/>
    <property type="gene ID" value="ORUFI08G09610"/>
</dbReference>
<dbReference type="OMA" id="CKELAMC"/>
<proteinExistence type="predicted"/>
<feature type="domain" description="F-box/LRR-repeat protein 15/At3g58940/PEG3-like LRR" evidence="2">
    <location>
        <begin position="113"/>
        <end position="238"/>
    </location>
</feature>
<feature type="region of interest" description="Disordered" evidence="1">
    <location>
        <begin position="340"/>
        <end position="366"/>
    </location>
</feature>
<dbReference type="HOGENOM" id="CLU_010721_12_0_1"/>
<evidence type="ECO:0000256" key="1">
    <source>
        <dbReference type="SAM" id="MobiDB-lite"/>
    </source>
</evidence>
<reference evidence="3" key="2">
    <citation type="submission" date="2015-06" db="UniProtKB">
        <authorList>
            <consortium name="EnsemblPlants"/>
        </authorList>
    </citation>
    <scope>IDENTIFICATION</scope>
</reference>
<dbReference type="eggNOG" id="ENOG502R3YX">
    <property type="taxonomic scope" value="Eukaryota"/>
</dbReference>
<dbReference type="Pfam" id="PF24758">
    <property type="entry name" value="LRR_At5g56370"/>
    <property type="match status" value="1"/>
</dbReference>
<feature type="compositionally biased region" description="Pro residues" evidence="1">
    <location>
        <begin position="21"/>
        <end position="30"/>
    </location>
</feature>
<dbReference type="SUPFAM" id="SSF81383">
    <property type="entry name" value="F-box domain"/>
    <property type="match status" value="1"/>
</dbReference>
<dbReference type="EnsemblPlants" id="ORUFI08G09610.1">
    <property type="protein sequence ID" value="ORUFI08G09610.1"/>
    <property type="gene ID" value="ORUFI08G09610"/>
</dbReference>